<evidence type="ECO:0000256" key="6">
    <source>
        <dbReference type="ARBA" id="ARBA00022692"/>
    </source>
</evidence>
<evidence type="ECO:0000256" key="3">
    <source>
        <dbReference type="ARBA" id="ARBA00022448"/>
    </source>
</evidence>
<keyword evidence="6" id="KW-0812">Transmembrane</keyword>
<evidence type="ECO:0000256" key="5">
    <source>
        <dbReference type="ARBA" id="ARBA00022519"/>
    </source>
</evidence>
<evidence type="ECO:0000256" key="8">
    <source>
        <dbReference type="ARBA" id="ARBA00022989"/>
    </source>
</evidence>
<dbReference type="GO" id="GO:0031992">
    <property type="term" value="F:energy transducer activity"/>
    <property type="evidence" value="ECO:0007669"/>
    <property type="project" value="InterPro"/>
</dbReference>
<evidence type="ECO:0000256" key="7">
    <source>
        <dbReference type="ARBA" id="ARBA00022927"/>
    </source>
</evidence>
<dbReference type="STRING" id="889453.SAMN03080601_03580"/>
<evidence type="ECO:0000256" key="1">
    <source>
        <dbReference type="ARBA" id="ARBA00004383"/>
    </source>
</evidence>
<organism evidence="11 12">
    <name type="scientific">Alkalitalea saponilacus</name>
    <dbReference type="NCBI Taxonomy" id="889453"/>
    <lineage>
        <taxon>Bacteria</taxon>
        <taxon>Pseudomonadati</taxon>
        <taxon>Bacteroidota</taxon>
        <taxon>Bacteroidia</taxon>
        <taxon>Marinilabiliales</taxon>
        <taxon>Marinilabiliaceae</taxon>
        <taxon>Alkalitalea</taxon>
    </lineage>
</organism>
<evidence type="ECO:0000256" key="2">
    <source>
        <dbReference type="ARBA" id="ARBA00006555"/>
    </source>
</evidence>
<dbReference type="AlphaFoldDB" id="A0A1T5HUC3"/>
<dbReference type="PANTHER" id="PTHR33446">
    <property type="entry name" value="PROTEIN TONB-RELATED"/>
    <property type="match status" value="1"/>
</dbReference>
<evidence type="ECO:0000313" key="12">
    <source>
        <dbReference type="Proteomes" id="UP000191055"/>
    </source>
</evidence>
<name>A0A1T5HUC3_9BACT</name>
<dbReference type="GO" id="GO:0098797">
    <property type="term" value="C:plasma membrane protein complex"/>
    <property type="evidence" value="ECO:0007669"/>
    <property type="project" value="TreeGrafter"/>
</dbReference>
<keyword evidence="12" id="KW-1185">Reference proteome</keyword>
<gene>
    <name evidence="11" type="ORF">SAMN03080601_03580</name>
</gene>
<dbReference type="GO" id="GO:0030288">
    <property type="term" value="C:outer membrane-bounded periplasmic space"/>
    <property type="evidence" value="ECO:0007669"/>
    <property type="project" value="InterPro"/>
</dbReference>
<keyword evidence="8" id="KW-1133">Transmembrane helix</keyword>
<dbReference type="PANTHER" id="PTHR33446:SF2">
    <property type="entry name" value="PROTEIN TONB"/>
    <property type="match status" value="1"/>
</dbReference>
<dbReference type="RefSeq" id="WP_079559211.1">
    <property type="nucleotide sequence ID" value="NZ_CP021904.1"/>
</dbReference>
<dbReference type="Proteomes" id="UP000191055">
    <property type="component" value="Unassembled WGS sequence"/>
</dbReference>
<keyword evidence="7" id="KW-0653">Protein transport</keyword>
<dbReference type="NCBIfam" id="TIGR01352">
    <property type="entry name" value="tonB_Cterm"/>
    <property type="match status" value="1"/>
</dbReference>
<comment type="subcellular location">
    <subcellularLocation>
        <location evidence="1">Cell inner membrane</location>
        <topology evidence="1">Single-pass membrane protein</topology>
        <orientation evidence="1">Periplasmic side</orientation>
    </subcellularLocation>
</comment>
<dbReference type="InterPro" id="IPR006260">
    <property type="entry name" value="TonB/TolA_C"/>
</dbReference>
<dbReference type="Pfam" id="PF03544">
    <property type="entry name" value="TonB_C"/>
    <property type="match status" value="1"/>
</dbReference>
<dbReference type="GO" id="GO:0055085">
    <property type="term" value="P:transmembrane transport"/>
    <property type="evidence" value="ECO:0007669"/>
    <property type="project" value="InterPro"/>
</dbReference>
<evidence type="ECO:0000259" key="10">
    <source>
        <dbReference type="PROSITE" id="PS52015"/>
    </source>
</evidence>
<dbReference type="KEGG" id="asx:CDL62_15035"/>
<dbReference type="OrthoDB" id="1096764at2"/>
<dbReference type="GO" id="GO:0015891">
    <property type="term" value="P:siderophore transport"/>
    <property type="evidence" value="ECO:0007669"/>
    <property type="project" value="InterPro"/>
</dbReference>
<protein>
    <submittedName>
        <fullName evidence="11">TonB family C-terminal domain-containing protein</fullName>
    </submittedName>
</protein>
<dbReference type="PROSITE" id="PS52015">
    <property type="entry name" value="TONB_CTD"/>
    <property type="match status" value="1"/>
</dbReference>
<dbReference type="GO" id="GO:0015031">
    <property type="term" value="P:protein transport"/>
    <property type="evidence" value="ECO:0007669"/>
    <property type="project" value="UniProtKB-KW"/>
</dbReference>
<evidence type="ECO:0000256" key="9">
    <source>
        <dbReference type="ARBA" id="ARBA00023136"/>
    </source>
</evidence>
<accession>A0A1T5HUC3</accession>
<evidence type="ECO:0000256" key="4">
    <source>
        <dbReference type="ARBA" id="ARBA00022475"/>
    </source>
</evidence>
<keyword evidence="3" id="KW-0813">Transport</keyword>
<reference evidence="11 12" key="1">
    <citation type="submission" date="2017-02" db="EMBL/GenBank/DDBJ databases">
        <authorList>
            <person name="Peterson S.W."/>
        </authorList>
    </citation>
    <scope>NUCLEOTIDE SEQUENCE [LARGE SCALE GENOMIC DNA]</scope>
    <source>
        <strain evidence="11 12">DSM 24412</strain>
    </source>
</reference>
<dbReference type="SUPFAM" id="SSF74653">
    <property type="entry name" value="TolA/TonB C-terminal domain"/>
    <property type="match status" value="1"/>
</dbReference>
<sequence length="499" mass="56628">MKRNFLLFAILLLFISIKAQGLKVFYPSDNCQINDEPQKEIETFLTKSSRGEPSVSFANQSSGEVKSIVPNQKMNQELEIIGVNSQKAIVPIYKEPQIFLINNFADTIIICAEGTRIKIPKESFAIPEELVSNGNVELKVTEYYKLNDIIKANLTTTSYGLTLETGGILYVEAFVNGKRCQLAPNKKLGLCFKNIAPYESMQIFSGEKKSEINWIDSSYASGIIVVGAESFTGVEQVSIFEYMPEFRGGVEGLRFFLRKNTKYPIQAYEAQVQGKVIVRFDVELCGSVQNIRIVRGVSPSLDYEAYRVVKSMPNWSTALSRGKFPPVAYTIPIVFQLPYLEGNEVVKIDSTNRIMTYEEMGRLIDYDTSLIAPASTKEKENMTDYYLWTSKMYWINCGRWINYNNNKNIFVSVSSKYETIIAVFNNKRSIVAAQMLDSKNMTRSFLGLPQDQEIIVIGIRQDANGVFLGVVKEKANNQHIEINYQKVEELDFKELLDEI</sequence>
<keyword evidence="5" id="KW-0997">Cell inner membrane</keyword>
<evidence type="ECO:0000313" key="11">
    <source>
        <dbReference type="EMBL" id="SKC24282.1"/>
    </source>
</evidence>
<dbReference type="PRINTS" id="PR01374">
    <property type="entry name" value="TONBPROTEIN"/>
</dbReference>
<comment type="similarity">
    <text evidence="2">Belongs to the TonB family.</text>
</comment>
<feature type="domain" description="TonB C-terminal" evidence="10">
    <location>
        <begin position="248"/>
        <end position="344"/>
    </location>
</feature>
<dbReference type="EMBL" id="FUYV01000065">
    <property type="protein sequence ID" value="SKC24282.1"/>
    <property type="molecule type" value="Genomic_DNA"/>
</dbReference>
<keyword evidence="4" id="KW-1003">Cell membrane</keyword>
<keyword evidence="9" id="KW-0472">Membrane</keyword>
<dbReference type="InterPro" id="IPR003538">
    <property type="entry name" value="TonB"/>
</dbReference>
<dbReference type="InterPro" id="IPR037682">
    <property type="entry name" value="TonB_C"/>
</dbReference>
<dbReference type="InterPro" id="IPR051045">
    <property type="entry name" value="TonB-dependent_transducer"/>
</dbReference>
<dbReference type="Gene3D" id="3.30.1150.10">
    <property type="match status" value="1"/>
</dbReference>
<proteinExistence type="inferred from homology"/>